<dbReference type="PANTHER" id="PTHR47821">
    <property type="entry name" value="PHOSPHOGLYCERATE MUTASE FAMILY PROTEIN"/>
    <property type="match status" value="1"/>
</dbReference>
<accession>A0A3P3YP62</accession>
<evidence type="ECO:0000313" key="3">
    <source>
        <dbReference type="Proteomes" id="UP000290189"/>
    </source>
</evidence>
<proteinExistence type="predicted"/>
<dbReference type="EMBL" id="OVEO01000019">
    <property type="protein sequence ID" value="SPR01874.1"/>
    <property type="molecule type" value="Genomic_DNA"/>
</dbReference>
<dbReference type="InterPro" id="IPR029033">
    <property type="entry name" value="His_PPase_superfam"/>
</dbReference>
<name>A0A3P3YP62_PLABS</name>
<sequence>MQWQSSVPLLTVIVATVAAHVASAMYCRRRRTIRVHRLRNRYVAVRHGQSRANVLGIVNSRPGDPEDALTDLGREQVSRTADRLDRHTLPASTRILIRHSPLKRAAETAAIIAQRLRIRPDVIASDDGLIERDFGDGEGAPCQTVYETVWERDRRNCSGDEHRGGGGVESTGSVLVRTIRFIRAMEEEHARSTIIIVSHGDTLNILATAFAGVDPSRHRDGPCLATAEAIVLNDVTSDQYN</sequence>
<keyword evidence="2" id="KW-0496">Mitochondrion</keyword>
<dbReference type="PANTHER" id="PTHR47821:SF2">
    <property type="entry name" value="PHOSPHOGLYCERATE MUTASE FAMILY PROTEIN"/>
    <property type="match status" value="1"/>
</dbReference>
<reference evidence="2 3" key="1">
    <citation type="submission" date="2018-03" db="EMBL/GenBank/DDBJ databases">
        <authorList>
            <person name="Fogelqvist J."/>
        </authorList>
    </citation>
    <scope>NUCLEOTIDE SEQUENCE [LARGE SCALE GENOMIC DNA]</scope>
</reference>
<keyword evidence="1" id="KW-0472">Membrane</keyword>
<evidence type="ECO:0000313" key="2">
    <source>
        <dbReference type="EMBL" id="SPR01874.1"/>
    </source>
</evidence>
<keyword evidence="1" id="KW-0812">Transmembrane</keyword>
<evidence type="ECO:0000256" key="1">
    <source>
        <dbReference type="SAM" id="Phobius"/>
    </source>
</evidence>
<dbReference type="SUPFAM" id="SSF53254">
    <property type="entry name" value="Phosphoglycerate mutase-like"/>
    <property type="match status" value="1"/>
</dbReference>
<feature type="transmembrane region" description="Helical" evidence="1">
    <location>
        <begin position="6"/>
        <end position="27"/>
    </location>
</feature>
<dbReference type="CDD" id="cd07067">
    <property type="entry name" value="HP_PGM_like"/>
    <property type="match status" value="1"/>
</dbReference>
<gene>
    <name evidence="2" type="ORF">PLBR_LOCUS9089</name>
</gene>
<dbReference type="Proteomes" id="UP000290189">
    <property type="component" value="Unassembled WGS sequence"/>
</dbReference>
<protein>
    <submittedName>
        <fullName evidence="2">Uncharacterized protein</fullName>
    </submittedName>
</protein>
<keyword evidence="1" id="KW-1133">Transmembrane helix</keyword>
<dbReference type="InterPro" id="IPR013078">
    <property type="entry name" value="His_Pase_superF_clade-1"/>
</dbReference>
<dbReference type="Pfam" id="PF00300">
    <property type="entry name" value="His_Phos_1"/>
    <property type="match status" value="1"/>
</dbReference>
<dbReference type="AlphaFoldDB" id="A0A3P3YP62"/>
<dbReference type="SMART" id="SM00855">
    <property type="entry name" value="PGAM"/>
    <property type="match status" value="1"/>
</dbReference>
<organism evidence="2 3">
    <name type="scientific">Plasmodiophora brassicae</name>
    <name type="common">Clubroot disease agent</name>
    <dbReference type="NCBI Taxonomy" id="37360"/>
    <lineage>
        <taxon>Eukaryota</taxon>
        <taxon>Sar</taxon>
        <taxon>Rhizaria</taxon>
        <taxon>Endomyxa</taxon>
        <taxon>Phytomyxea</taxon>
        <taxon>Plasmodiophorida</taxon>
        <taxon>Plasmodiophoridae</taxon>
        <taxon>Plasmodiophora</taxon>
    </lineage>
</organism>
<geneLocation type="mitochondrion" evidence="2"/>
<dbReference type="Gene3D" id="3.40.50.1240">
    <property type="entry name" value="Phosphoglycerate mutase-like"/>
    <property type="match status" value="1"/>
</dbReference>